<name>A0A1I5T9A3_9FIRM</name>
<organism evidence="6 7">
    <name type="scientific">Caldicoprobacter faecalis</name>
    <dbReference type="NCBI Taxonomy" id="937334"/>
    <lineage>
        <taxon>Bacteria</taxon>
        <taxon>Bacillati</taxon>
        <taxon>Bacillota</taxon>
        <taxon>Clostridia</taxon>
        <taxon>Caldicoprobacterales</taxon>
        <taxon>Caldicoprobacteraceae</taxon>
        <taxon>Caldicoprobacter</taxon>
    </lineage>
</organism>
<dbReference type="GO" id="GO:0030170">
    <property type="term" value="F:pyridoxal phosphate binding"/>
    <property type="evidence" value="ECO:0007669"/>
    <property type="project" value="TreeGrafter"/>
</dbReference>
<dbReference type="Pfam" id="PF01168">
    <property type="entry name" value="Ala_racemase_N"/>
    <property type="match status" value="1"/>
</dbReference>
<dbReference type="InterPro" id="IPR009006">
    <property type="entry name" value="Ala_racemase/Decarboxylase_C"/>
</dbReference>
<accession>A0A1I5T9A3</accession>
<dbReference type="InterPro" id="IPR001608">
    <property type="entry name" value="Ala_racemase_N"/>
</dbReference>
<dbReference type="PRINTS" id="PR00992">
    <property type="entry name" value="ALARACEMASE"/>
</dbReference>
<keyword evidence="3" id="KW-0413">Isomerase</keyword>
<dbReference type="RefSeq" id="WP_092281962.1">
    <property type="nucleotide sequence ID" value="NZ_FOXR01000004.1"/>
</dbReference>
<evidence type="ECO:0000256" key="2">
    <source>
        <dbReference type="ARBA" id="ARBA00022898"/>
    </source>
</evidence>
<evidence type="ECO:0000256" key="1">
    <source>
        <dbReference type="ARBA" id="ARBA00001933"/>
    </source>
</evidence>
<evidence type="ECO:0000313" key="6">
    <source>
        <dbReference type="EMBL" id="SFP79538.1"/>
    </source>
</evidence>
<comment type="cofactor">
    <cofactor evidence="1 4">
        <name>pyridoxal 5'-phosphate</name>
        <dbReference type="ChEBI" id="CHEBI:597326"/>
    </cofactor>
</comment>
<dbReference type="InterPro" id="IPR000821">
    <property type="entry name" value="Ala_racemase"/>
</dbReference>
<feature type="modified residue" description="N6-(pyridoxal phosphate)lysine" evidence="4">
    <location>
        <position position="31"/>
    </location>
</feature>
<dbReference type="PANTHER" id="PTHR30511:SF0">
    <property type="entry name" value="ALANINE RACEMASE, CATABOLIC-RELATED"/>
    <property type="match status" value="1"/>
</dbReference>
<gene>
    <name evidence="6" type="ORF">SAMN05444406_10414</name>
</gene>
<dbReference type="PROSITE" id="PS00395">
    <property type="entry name" value="ALANINE_RACEMASE"/>
    <property type="match status" value="1"/>
</dbReference>
<dbReference type="STRING" id="937334.SAMN05444406_10414"/>
<dbReference type="Pfam" id="PF00842">
    <property type="entry name" value="Ala_racemase_C"/>
    <property type="match status" value="1"/>
</dbReference>
<dbReference type="GO" id="GO:0008784">
    <property type="term" value="F:alanine racemase activity"/>
    <property type="evidence" value="ECO:0007669"/>
    <property type="project" value="InterPro"/>
</dbReference>
<dbReference type="Gene3D" id="3.20.20.10">
    <property type="entry name" value="Alanine racemase"/>
    <property type="match status" value="1"/>
</dbReference>
<dbReference type="GO" id="GO:0006522">
    <property type="term" value="P:alanine metabolic process"/>
    <property type="evidence" value="ECO:0007669"/>
    <property type="project" value="InterPro"/>
</dbReference>
<keyword evidence="7" id="KW-1185">Reference proteome</keyword>
<reference evidence="6 7" key="1">
    <citation type="submission" date="2016-10" db="EMBL/GenBank/DDBJ databases">
        <authorList>
            <person name="de Groot N.N."/>
        </authorList>
    </citation>
    <scope>NUCLEOTIDE SEQUENCE [LARGE SCALE GENOMIC DNA]</scope>
    <source>
        <strain evidence="6 7">DSM 20678</strain>
    </source>
</reference>
<dbReference type="Gene3D" id="2.40.37.10">
    <property type="entry name" value="Lyase, Ornithine Decarboxylase, Chain A, domain 1"/>
    <property type="match status" value="1"/>
</dbReference>
<dbReference type="NCBIfam" id="TIGR00492">
    <property type="entry name" value="alr"/>
    <property type="match status" value="1"/>
</dbReference>
<feature type="domain" description="Alanine racemase C-terminal" evidence="5">
    <location>
        <begin position="234"/>
        <end position="360"/>
    </location>
</feature>
<protein>
    <submittedName>
        <fullName evidence="6">Alanine racemase</fullName>
    </submittedName>
</protein>
<dbReference type="SMART" id="SM01005">
    <property type="entry name" value="Ala_racemase_C"/>
    <property type="match status" value="1"/>
</dbReference>
<dbReference type="AlphaFoldDB" id="A0A1I5T9A3"/>
<dbReference type="EMBL" id="FOXR01000004">
    <property type="protein sequence ID" value="SFP79538.1"/>
    <property type="molecule type" value="Genomic_DNA"/>
</dbReference>
<evidence type="ECO:0000313" key="7">
    <source>
        <dbReference type="Proteomes" id="UP000198577"/>
    </source>
</evidence>
<dbReference type="CDD" id="cd00430">
    <property type="entry name" value="PLPDE_III_AR"/>
    <property type="match status" value="1"/>
</dbReference>
<proteinExistence type="predicted"/>
<dbReference type="SUPFAM" id="SSF50621">
    <property type="entry name" value="Alanine racemase C-terminal domain-like"/>
    <property type="match status" value="1"/>
</dbReference>
<sequence length="360" mass="40066">MNKLIIEKDKLIQNIEIIKGLSRSKIIAILKANGYGLGLLEFAGILQENGIDFFGVSNIQDAVRLAKNGFKRVLLLTPTNQEDKALLIVKNKVTATVGSLTSAIILNDAALKLNTTADFHLKIDTGFGRFGFLPSEIPQACTLLKGLENIRITGTYSHFSFAFSKKTKAVYSQYNAFIDAVNLMRQSGLQPGMLHICNSSAFLMYPQMHLDASRIGSAFLGRTIVKNTCGLQKIGYLKSTIIECKEIPKNHNIGYANTYKTRRNTKIGIVPVGYLDGFGLEKARDAFRIRDISSYIYRDIMMLNKKMYVTISGKQVRILGKINTHNIIVDITDIDAKVGDEVLLNINPMLVGPHIEREYV</sequence>
<dbReference type="SUPFAM" id="SSF51419">
    <property type="entry name" value="PLP-binding barrel"/>
    <property type="match status" value="1"/>
</dbReference>
<dbReference type="InterPro" id="IPR020622">
    <property type="entry name" value="Ala_racemase_pyridoxalP-BS"/>
</dbReference>
<evidence type="ECO:0000256" key="3">
    <source>
        <dbReference type="ARBA" id="ARBA00023235"/>
    </source>
</evidence>
<dbReference type="GO" id="GO:0005829">
    <property type="term" value="C:cytosol"/>
    <property type="evidence" value="ECO:0007669"/>
    <property type="project" value="TreeGrafter"/>
</dbReference>
<evidence type="ECO:0000259" key="5">
    <source>
        <dbReference type="SMART" id="SM01005"/>
    </source>
</evidence>
<keyword evidence="2 4" id="KW-0663">Pyridoxal phosphate</keyword>
<dbReference type="InterPro" id="IPR011079">
    <property type="entry name" value="Ala_racemase_C"/>
</dbReference>
<dbReference type="OrthoDB" id="2081341at2"/>
<evidence type="ECO:0000256" key="4">
    <source>
        <dbReference type="PIRSR" id="PIRSR600821-50"/>
    </source>
</evidence>
<dbReference type="FunFam" id="3.20.20.10:FF:000002">
    <property type="entry name" value="Alanine racemase"/>
    <property type="match status" value="1"/>
</dbReference>
<dbReference type="PANTHER" id="PTHR30511">
    <property type="entry name" value="ALANINE RACEMASE"/>
    <property type="match status" value="1"/>
</dbReference>
<dbReference type="InterPro" id="IPR029066">
    <property type="entry name" value="PLP-binding_barrel"/>
</dbReference>
<dbReference type="Proteomes" id="UP000198577">
    <property type="component" value="Unassembled WGS sequence"/>
</dbReference>